<dbReference type="Gene3D" id="2.60.120.1110">
    <property type="match status" value="1"/>
</dbReference>
<protein>
    <submittedName>
        <fullName evidence="1">Uncharacterized protein</fullName>
    </submittedName>
</protein>
<dbReference type="Pfam" id="PF21190">
    <property type="entry name" value="Bbp16"/>
    <property type="match status" value="1"/>
</dbReference>
<comment type="caution">
    <text evidence="1">The sequence shown here is derived from an EMBL/GenBank/DDBJ whole genome shotgun (WGS) entry which is preliminary data.</text>
</comment>
<dbReference type="InterPro" id="IPR048922">
    <property type="entry name" value="Bbp16"/>
</dbReference>
<gene>
    <name evidence="1" type="ORF">EJP67_18595</name>
</gene>
<evidence type="ECO:0000313" key="1">
    <source>
        <dbReference type="EMBL" id="RUR69071.1"/>
    </source>
</evidence>
<dbReference type="Proteomes" id="UP000281118">
    <property type="component" value="Unassembled WGS sequence"/>
</dbReference>
<dbReference type="AlphaFoldDB" id="A0A3S0XB04"/>
<sequence length="143" mass="14595">MILDTQEQFSAAQTVAAAVGDIVSTNVYDTGAAADSGAGEPVWLFAKLVAALTSGGAGTVQVVLQDSADNSSFADVLAGKAFTTTTGVANAELIKVRLPVGLRRYLRVVYRIAGATTTGGTASAYLTKDVQAQQYGASGFTVQ</sequence>
<evidence type="ECO:0000313" key="2">
    <source>
        <dbReference type="Proteomes" id="UP000281118"/>
    </source>
</evidence>
<accession>A0A3S0XB04</accession>
<reference evidence="1 2" key="1">
    <citation type="submission" date="2018-12" db="EMBL/GenBank/DDBJ databases">
        <title>The genome sequences of Variovorax guangxiensis DSM 27352.</title>
        <authorList>
            <person name="Gao J."/>
            <person name="Sun J."/>
        </authorList>
    </citation>
    <scope>NUCLEOTIDE SEQUENCE [LARGE SCALE GENOMIC DNA]</scope>
    <source>
        <strain evidence="1 2">DSM 27352</strain>
    </source>
</reference>
<name>A0A3S0XB04_9BURK</name>
<dbReference type="EMBL" id="RXFT01000007">
    <property type="protein sequence ID" value="RUR69071.1"/>
    <property type="molecule type" value="Genomic_DNA"/>
</dbReference>
<dbReference type="RefSeq" id="WP_126023185.1">
    <property type="nucleotide sequence ID" value="NZ_RXFT01000007.1"/>
</dbReference>
<organism evidence="1 2">
    <name type="scientific">Variovorax guangxiensis</name>
    <dbReference type="NCBI Taxonomy" id="1775474"/>
    <lineage>
        <taxon>Bacteria</taxon>
        <taxon>Pseudomonadati</taxon>
        <taxon>Pseudomonadota</taxon>
        <taxon>Betaproteobacteria</taxon>
        <taxon>Burkholderiales</taxon>
        <taxon>Comamonadaceae</taxon>
        <taxon>Variovorax</taxon>
    </lineage>
</organism>
<dbReference type="OrthoDB" id="5455995at2"/>
<proteinExistence type="predicted"/>